<evidence type="ECO:0000256" key="1">
    <source>
        <dbReference type="SAM" id="MobiDB-lite"/>
    </source>
</evidence>
<gene>
    <name evidence="3" type="ORF">OUZ56_011031</name>
</gene>
<feature type="domain" description="C2H2-type" evidence="2">
    <location>
        <begin position="158"/>
        <end position="180"/>
    </location>
</feature>
<feature type="compositionally biased region" description="Basic and acidic residues" evidence="1">
    <location>
        <begin position="488"/>
        <end position="502"/>
    </location>
</feature>
<dbReference type="Proteomes" id="UP001234178">
    <property type="component" value="Unassembled WGS sequence"/>
</dbReference>
<feature type="compositionally biased region" description="Low complexity" evidence="1">
    <location>
        <begin position="438"/>
        <end position="455"/>
    </location>
</feature>
<evidence type="ECO:0000259" key="2">
    <source>
        <dbReference type="PROSITE" id="PS00028"/>
    </source>
</evidence>
<proteinExistence type="predicted"/>
<feature type="region of interest" description="Disordered" evidence="1">
    <location>
        <begin position="867"/>
        <end position="896"/>
    </location>
</feature>
<protein>
    <recommendedName>
        <fullName evidence="2">C2H2-type domain-containing protein</fullName>
    </recommendedName>
</protein>
<accession>A0ABQ9YZ28</accession>
<feature type="compositionally biased region" description="Low complexity" evidence="1">
    <location>
        <begin position="1183"/>
        <end position="1192"/>
    </location>
</feature>
<keyword evidence="4" id="KW-1185">Reference proteome</keyword>
<organism evidence="3 4">
    <name type="scientific">Daphnia magna</name>
    <dbReference type="NCBI Taxonomy" id="35525"/>
    <lineage>
        <taxon>Eukaryota</taxon>
        <taxon>Metazoa</taxon>
        <taxon>Ecdysozoa</taxon>
        <taxon>Arthropoda</taxon>
        <taxon>Crustacea</taxon>
        <taxon>Branchiopoda</taxon>
        <taxon>Diplostraca</taxon>
        <taxon>Cladocera</taxon>
        <taxon>Anomopoda</taxon>
        <taxon>Daphniidae</taxon>
        <taxon>Daphnia</taxon>
    </lineage>
</organism>
<feature type="compositionally biased region" description="Polar residues" evidence="1">
    <location>
        <begin position="873"/>
        <end position="883"/>
    </location>
</feature>
<name>A0ABQ9YZ28_9CRUS</name>
<evidence type="ECO:0000313" key="3">
    <source>
        <dbReference type="EMBL" id="KAK4005910.1"/>
    </source>
</evidence>
<feature type="compositionally biased region" description="Basic residues" evidence="1">
    <location>
        <begin position="503"/>
        <end position="515"/>
    </location>
</feature>
<feature type="compositionally biased region" description="Basic residues" evidence="1">
    <location>
        <begin position="456"/>
        <end position="475"/>
    </location>
</feature>
<feature type="region of interest" description="Disordered" evidence="1">
    <location>
        <begin position="423"/>
        <end position="529"/>
    </location>
</feature>
<dbReference type="InterPro" id="IPR013087">
    <property type="entry name" value="Znf_C2H2_type"/>
</dbReference>
<dbReference type="PROSITE" id="PS00028">
    <property type="entry name" value="ZINC_FINGER_C2H2_1"/>
    <property type="match status" value="1"/>
</dbReference>
<feature type="region of interest" description="Disordered" evidence="1">
    <location>
        <begin position="1168"/>
        <end position="1201"/>
    </location>
</feature>
<feature type="region of interest" description="Disordered" evidence="1">
    <location>
        <begin position="961"/>
        <end position="998"/>
    </location>
</feature>
<dbReference type="EMBL" id="JAOYFB010000002">
    <property type="protein sequence ID" value="KAK4005910.1"/>
    <property type="molecule type" value="Genomic_DNA"/>
</dbReference>
<comment type="caution">
    <text evidence="3">The sequence shown here is derived from an EMBL/GenBank/DDBJ whole genome shotgun (WGS) entry which is preliminary data.</text>
</comment>
<feature type="region of interest" description="Disordered" evidence="1">
    <location>
        <begin position="1059"/>
        <end position="1112"/>
    </location>
</feature>
<feature type="compositionally biased region" description="Low complexity" evidence="1">
    <location>
        <begin position="968"/>
        <end position="980"/>
    </location>
</feature>
<feature type="compositionally biased region" description="Basic residues" evidence="1">
    <location>
        <begin position="426"/>
        <end position="435"/>
    </location>
</feature>
<reference evidence="3 4" key="1">
    <citation type="journal article" date="2023" name="Nucleic Acids Res.">
        <title>The hologenome of Daphnia magna reveals possible DNA methylation and microbiome-mediated evolution of the host genome.</title>
        <authorList>
            <person name="Chaturvedi A."/>
            <person name="Li X."/>
            <person name="Dhandapani V."/>
            <person name="Marshall H."/>
            <person name="Kissane S."/>
            <person name="Cuenca-Cambronero M."/>
            <person name="Asole G."/>
            <person name="Calvet F."/>
            <person name="Ruiz-Romero M."/>
            <person name="Marangio P."/>
            <person name="Guigo R."/>
            <person name="Rago D."/>
            <person name="Mirbahai L."/>
            <person name="Eastwood N."/>
            <person name="Colbourne J.K."/>
            <person name="Zhou J."/>
            <person name="Mallon E."/>
            <person name="Orsini L."/>
        </authorList>
    </citation>
    <scope>NUCLEOTIDE SEQUENCE [LARGE SCALE GENOMIC DNA]</scope>
    <source>
        <strain evidence="3">LRV0_1</strain>
    </source>
</reference>
<evidence type="ECO:0000313" key="4">
    <source>
        <dbReference type="Proteomes" id="UP001234178"/>
    </source>
</evidence>
<feature type="compositionally biased region" description="Polar residues" evidence="1">
    <location>
        <begin position="1059"/>
        <end position="1104"/>
    </location>
</feature>
<feature type="compositionally biased region" description="Basic and acidic residues" evidence="1">
    <location>
        <begin position="1169"/>
        <end position="1182"/>
    </location>
</feature>
<sequence>MKMLDVNDEAESKQLEDEKFQLEDGRTYPIFTQCGTDKDKINCNICDLLIPRNTRDALKHAASLGHQHRLHDTKLATTTLLECVKEYGLVIPANGSVCVDEYETPPGCEELQSWSHSTPKISSCVKSHSKSALIGLEYVVEVNPDRDMSCTSHSFYICILCEKRCENLDNILKHIQSSAHRILYLKKYFPRAHSLFLQADPRVENWPLKIHEYLETIASRIEIFNGRLQILSCHRTQWEVKSKFFRTKIDLGIHLRETPDLLYDDIGSPFTDMKSGECAKDGKSEFSIALHLGSGLTNNAGMEIADKCALPIEKGRTAIAIDEAITLSSDESIFETDGETCEKRIGVAALRVPSKTGSCRTTWREKAKPLDVQAQSVSGDKQELSAEIPVCQSAECDEVITVEEEIVQKKVESALNALNRVVSRSVSRRHSRSPKQLRSVCSSMSRVTVSRSRSPSPKRLRSGHASSRRSRRRQRRNTEMRQSSTSDARSEYDKERREDLVRRCGRNRQTPKKQRKENNNKKITATKTTNEIHLMAKVEEKLKEFKEALSQKQRIYKERPQDHPLYTIEWEIFWKRRFSEIEKQGKNPYMHDFKREWFKVWFERMQRLDEKEIEAKKTELMSKYRFANDETDQADTLKGKAFGSNSEGERRLQFGWKKISDEIKSTPDLKKGMDSEGSKIKNLPPNLQQPIKSPANADHPLKSSFFEELRILHKSKDISVVGVSSSQSANDCISCDPTLIQVLRMLVALEDSLGSLGPSITKLLTRALSAERCQTGSSSQLLQENATFAVDLLDTSKEKLKGLVCAGILDGVKAKAASQAIESVTRFLERSAPLINFGQTTSGPTSFDIASLIKNLQEAGLLRPIQSPAAIPTTPSSVQSSSIGEPEEMPSNYSSEFISGVPSLSLEDTISSSQNDKTPFGSFDQFTGEELKILIANFRTLTASQKRDLIHCLRHVEERYADKNSMHQSQSVSSTSTSPSSPLPKKHHRYNNDEPLRPHSLEVRYPSILKMTGLSSVDLENYGIPLKQLEPIRPSVNPNFARKTEELVVSTNRRPNRLNSAHQQSHIGQSHQWTLSEGGNGSLTRLSVETLSTSKEGNDSSESIPDQPVSCTFDRRKDGSFCNALLDPRRNRARQVKQPSLTLELSHSIGRSNDPIIIPTSPVLSRWSQRNELRKPSSDSRHSSSASETTSSFPDTGNRYW</sequence>